<protein>
    <submittedName>
        <fullName evidence="2">Uncharacterized conserved protein</fullName>
    </submittedName>
</protein>
<dbReference type="InterPro" id="IPR005545">
    <property type="entry name" value="YCII"/>
</dbReference>
<organism evidence="2 3">
    <name type="scientific">Prauserella marina</name>
    <dbReference type="NCBI Taxonomy" id="530584"/>
    <lineage>
        <taxon>Bacteria</taxon>
        <taxon>Bacillati</taxon>
        <taxon>Actinomycetota</taxon>
        <taxon>Actinomycetes</taxon>
        <taxon>Pseudonocardiales</taxon>
        <taxon>Pseudonocardiaceae</taxon>
        <taxon>Prauserella</taxon>
    </lineage>
</organism>
<reference evidence="2 3" key="1">
    <citation type="submission" date="2016-10" db="EMBL/GenBank/DDBJ databases">
        <authorList>
            <person name="de Groot N.N."/>
        </authorList>
    </citation>
    <scope>NUCLEOTIDE SEQUENCE [LARGE SCALE GENOMIC DNA]</scope>
    <source>
        <strain evidence="2 3">CGMCC 4.5506</strain>
    </source>
</reference>
<evidence type="ECO:0000313" key="3">
    <source>
        <dbReference type="Proteomes" id="UP000199494"/>
    </source>
</evidence>
<gene>
    <name evidence="2" type="ORF">SAMN05421630_105235</name>
</gene>
<dbReference type="Pfam" id="PF03795">
    <property type="entry name" value="YCII"/>
    <property type="match status" value="1"/>
</dbReference>
<dbReference type="SUPFAM" id="SSF54909">
    <property type="entry name" value="Dimeric alpha+beta barrel"/>
    <property type="match status" value="1"/>
</dbReference>
<dbReference type="Gene3D" id="3.30.70.1060">
    <property type="entry name" value="Dimeric alpha+beta barrel"/>
    <property type="match status" value="1"/>
</dbReference>
<dbReference type="PANTHER" id="PTHR35174:SF3">
    <property type="entry name" value="BLL7171 PROTEIN"/>
    <property type="match status" value="1"/>
</dbReference>
<dbReference type="Proteomes" id="UP000199494">
    <property type="component" value="Unassembled WGS sequence"/>
</dbReference>
<name>A0A222VQQ8_9PSEU</name>
<keyword evidence="3" id="KW-1185">Reference proteome</keyword>
<dbReference type="AlphaFoldDB" id="A0A222VQQ8"/>
<dbReference type="KEGG" id="pmad:BAY61_15935"/>
<comment type="similarity">
    <text evidence="1">Belongs to the YciI family.</text>
</comment>
<dbReference type="OrthoDB" id="668782at2"/>
<dbReference type="STRING" id="530584.SAMN05421630_105235"/>
<accession>A0A222VQQ8</accession>
<dbReference type="InterPro" id="IPR011008">
    <property type="entry name" value="Dimeric_a/b-barrel"/>
</dbReference>
<dbReference type="RefSeq" id="WP_091804610.1">
    <property type="nucleotide sequence ID" value="NZ_CP016353.1"/>
</dbReference>
<sequence length="131" mass="14245">MKYLLLIYSNPTRWEHPMFERDAGFEALSERERAEVSGEAEVLASELVASGELVSGVALGSPARARTVRPVDGLPVVTDGPFGEAKEVLAGYFVLDCESERRAVEIASRFPDSRFGAVEVRPVDEVSVFGA</sequence>
<dbReference type="EMBL" id="FMZE01000005">
    <property type="protein sequence ID" value="SDD02472.1"/>
    <property type="molecule type" value="Genomic_DNA"/>
</dbReference>
<proteinExistence type="inferred from homology"/>
<dbReference type="PANTHER" id="PTHR35174">
    <property type="entry name" value="BLL7171 PROTEIN-RELATED"/>
    <property type="match status" value="1"/>
</dbReference>
<evidence type="ECO:0000256" key="1">
    <source>
        <dbReference type="ARBA" id="ARBA00007689"/>
    </source>
</evidence>
<evidence type="ECO:0000313" key="2">
    <source>
        <dbReference type="EMBL" id="SDD02472.1"/>
    </source>
</evidence>